<feature type="domain" description="Membrane transport protein MMPL" evidence="9">
    <location>
        <begin position="755"/>
        <end position="1039"/>
    </location>
</feature>
<dbReference type="PANTHER" id="PTHR33406">
    <property type="entry name" value="MEMBRANE PROTEIN MJ1562-RELATED"/>
    <property type="match status" value="1"/>
</dbReference>
<name>A0A8E2IBF3_9BACI</name>
<dbReference type="GO" id="GO:0005886">
    <property type="term" value="C:plasma membrane"/>
    <property type="evidence" value="ECO:0007669"/>
    <property type="project" value="UniProtKB-SubCell"/>
</dbReference>
<reference evidence="10 11" key="1">
    <citation type="submission" date="2017-01" db="EMBL/GenBank/DDBJ databases">
        <title>Draft genome sequence of Bacillus oleronius.</title>
        <authorList>
            <person name="Allam M."/>
        </authorList>
    </citation>
    <scope>NUCLEOTIDE SEQUENCE [LARGE SCALE GENOMIC DNA]</scope>
    <source>
        <strain evidence="10 11">DSM 9356</strain>
    </source>
</reference>
<feature type="transmembrane region" description="Helical" evidence="8">
    <location>
        <begin position="181"/>
        <end position="198"/>
    </location>
</feature>
<feature type="domain" description="Membrane transport protein MMPL" evidence="9">
    <location>
        <begin position="42"/>
        <end position="364"/>
    </location>
</feature>
<accession>A0A8E2IBF3</accession>
<proteinExistence type="inferred from homology"/>
<feature type="transmembrane region" description="Helical" evidence="8">
    <location>
        <begin position="872"/>
        <end position="891"/>
    </location>
</feature>
<feature type="transmembrane region" description="Helical" evidence="8">
    <location>
        <begin position="898"/>
        <end position="924"/>
    </location>
</feature>
<feature type="transmembrane region" description="Helical" evidence="8">
    <location>
        <begin position="930"/>
        <end position="952"/>
    </location>
</feature>
<evidence type="ECO:0000313" key="10">
    <source>
        <dbReference type="EMBL" id="OOP70241.1"/>
    </source>
</evidence>
<dbReference type="EMBL" id="MTLA01000008">
    <property type="protein sequence ID" value="OOP70241.1"/>
    <property type="molecule type" value="Genomic_DNA"/>
</dbReference>
<evidence type="ECO:0000256" key="8">
    <source>
        <dbReference type="SAM" id="Phobius"/>
    </source>
</evidence>
<keyword evidence="5 8" id="KW-1133">Transmembrane helix</keyword>
<comment type="caution">
    <text evidence="10">The sequence shown here is derived from an EMBL/GenBank/DDBJ whole genome shotgun (WGS) entry which is preliminary data.</text>
</comment>
<dbReference type="InterPro" id="IPR050545">
    <property type="entry name" value="Mycobact_MmpL"/>
</dbReference>
<dbReference type="RefSeq" id="WP_078109196.1">
    <property type="nucleotide sequence ID" value="NZ_CP065424.1"/>
</dbReference>
<dbReference type="AlphaFoldDB" id="A0A8E2IBF3"/>
<evidence type="ECO:0000256" key="7">
    <source>
        <dbReference type="SAM" id="Coils"/>
    </source>
</evidence>
<comment type="subcellular location">
    <subcellularLocation>
        <location evidence="1">Cell membrane</location>
        <topology evidence="1">Multi-pass membrane protein</topology>
    </subcellularLocation>
</comment>
<comment type="similarity">
    <text evidence="2">Belongs to the resistance-nodulation-cell division (RND) (TC 2.A.6) family. MmpL subfamily.</text>
</comment>
<evidence type="ECO:0000256" key="6">
    <source>
        <dbReference type="ARBA" id="ARBA00023136"/>
    </source>
</evidence>
<sequence>MKLIVRFKWIVLALWIVAAAVLAFTAPGMEQLVREKGQIAVPDGYPSTLAEDIMKKHSNGNTHSEDFIIVFHSKSKLNTEQTINIEKTINHLKKDKEKLGINDITSHFDQKDLKNQLVSKDGKTVLTILSVDMENKEVQDVRDKLNQAIKTPDVETMMTGDGLINEDVIISSQNGLKKTEIITVVFILLVLILVFRSVVAPIIPLVTVGMTYLVSQSVVAFLVDKLNFPLSNFTQIFLVAVLFGIGTDYCILLLSRYKEELSNGNDTVSAILATYKSAGKTVIYSGLAVMVGFASIGFASFKLYQSASAVAIGVIFLLISLLTIVPFFMATLKKKLFWPIKGNISHSQSKLWGWMGNLSITRPLIALCIVAIFTVPLIISYDGDLSFNSLDEIGEEYESVRAFNLVADSFGPGEMMPIKVVVENDESVKSKEYLAIIEKLSNELSQTIHVEKVRSATRPVGDLMEDLYVKNQVNTLSDGLNEGNNGIGTIKEGLSEAAKSLSESTPKLKEATDGIGDLQSGTLKLQSGLGGLQDALSQIESNMRKTGAGTNEIKAGIIEAKKQAIQLKNAANELLTNYQKMQKGIAILSQNYNNQIYPGLESISNELTNLNNNFIALENKYSELLSDNDYLKIKLTIQGSSSQLESQLLPGIKTLNVNLTNTSTGLSQANMGLNGIITGLSKFASGFDPIITGLDQIEIGITKLASGQNQVIQELPEFSNGLKQIADGQKQLQNGFSPLDGQMNQLSNGLNQSAEGLGKIESGINDANSFLSKMSQETTIQNSGIYIPDELMENKEYQQVFDTYLSEDGKVTTIDLVLNENPYSNKAMRSVDDIENTIHSTLKGTKLENAHIGIAGITSMNHDLENMSNSDYNRTVMFMISGITIILIILLRSLIMPIYLIASLLLTYYSSVSITEFVFVNILGHSGISWAVPFFGFVIIMALGVDYSIFLMDRFSEYRHLDIKEGLLIAMKNMGTVIISAAIILAGTFAAMLPSGVMSLLQIATIVLSGLLFYAFIILPLFVPVMVRTLGKGNWWPFISNK</sequence>
<dbReference type="Gene3D" id="1.10.287.950">
    <property type="entry name" value="Methyl-accepting chemotaxis protein"/>
    <property type="match status" value="1"/>
</dbReference>
<feature type="coiled-coil region" evidence="7">
    <location>
        <begin position="557"/>
        <end position="627"/>
    </location>
</feature>
<feature type="transmembrane region" description="Helical" evidence="8">
    <location>
        <begin position="307"/>
        <end position="330"/>
    </location>
</feature>
<dbReference type="Gene3D" id="1.20.1640.10">
    <property type="entry name" value="Multidrug efflux transporter AcrB transmembrane domain"/>
    <property type="match status" value="2"/>
</dbReference>
<dbReference type="InterPro" id="IPR004869">
    <property type="entry name" value="MMPL_dom"/>
</dbReference>
<feature type="transmembrane region" description="Helical" evidence="8">
    <location>
        <begin position="235"/>
        <end position="254"/>
    </location>
</feature>
<organism evidence="10 11">
    <name type="scientific">Heyndrickxia oleronia</name>
    <dbReference type="NCBI Taxonomy" id="38875"/>
    <lineage>
        <taxon>Bacteria</taxon>
        <taxon>Bacillati</taxon>
        <taxon>Bacillota</taxon>
        <taxon>Bacilli</taxon>
        <taxon>Bacillales</taxon>
        <taxon>Bacillaceae</taxon>
        <taxon>Heyndrickxia</taxon>
    </lineage>
</organism>
<dbReference type="SUPFAM" id="SSF101967">
    <property type="entry name" value="Adhesin YadA, collagen-binding domain"/>
    <property type="match status" value="1"/>
</dbReference>
<evidence type="ECO:0000256" key="5">
    <source>
        <dbReference type="ARBA" id="ARBA00022989"/>
    </source>
</evidence>
<keyword evidence="11" id="KW-1185">Reference proteome</keyword>
<dbReference type="InterPro" id="IPR011049">
    <property type="entry name" value="Serralysin-like_metalloprot_C"/>
</dbReference>
<protein>
    <recommendedName>
        <fullName evidence="9">Membrane transport protein MMPL domain-containing protein</fullName>
    </recommendedName>
</protein>
<feature type="transmembrane region" description="Helical" evidence="8">
    <location>
        <begin position="999"/>
        <end position="1023"/>
    </location>
</feature>
<evidence type="ECO:0000256" key="3">
    <source>
        <dbReference type="ARBA" id="ARBA00022475"/>
    </source>
</evidence>
<feature type="transmembrane region" description="Helical" evidence="8">
    <location>
        <begin position="351"/>
        <end position="379"/>
    </location>
</feature>
<feature type="transmembrane region" description="Helical" evidence="8">
    <location>
        <begin position="973"/>
        <end position="993"/>
    </location>
</feature>
<gene>
    <name evidence="10" type="ORF">BWZ43_00880</name>
</gene>
<evidence type="ECO:0000256" key="2">
    <source>
        <dbReference type="ARBA" id="ARBA00010157"/>
    </source>
</evidence>
<feature type="transmembrane region" description="Helical" evidence="8">
    <location>
        <begin position="205"/>
        <end position="223"/>
    </location>
</feature>
<evidence type="ECO:0000256" key="1">
    <source>
        <dbReference type="ARBA" id="ARBA00004651"/>
    </source>
</evidence>
<dbReference type="Proteomes" id="UP000189761">
    <property type="component" value="Unassembled WGS sequence"/>
</dbReference>
<evidence type="ECO:0000256" key="4">
    <source>
        <dbReference type="ARBA" id="ARBA00022692"/>
    </source>
</evidence>
<dbReference type="SUPFAM" id="SSF82866">
    <property type="entry name" value="Multidrug efflux transporter AcrB transmembrane domain"/>
    <property type="match status" value="2"/>
</dbReference>
<evidence type="ECO:0000259" key="9">
    <source>
        <dbReference type="Pfam" id="PF03176"/>
    </source>
</evidence>
<keyword evidence="7" id="KW-0175">Coiled coil</keyword>
<evidence type="ECO:0000313" key="11">
    <source>
        <dbReference type="Proteomes" id="UP000189761"/>
    </source>
</evidence>
<keyword evidence="4 8" id="KW-0812">Transmembrane</keyword>
<dbReference type="Pfam" id="PF03176">
    <property type="entry name" value="MMPL"/>
    <property type="match status" value="2"/>
</dbReference>
<dbReference type="PANTHER" id="PTHR33406:SF6">
    <property type="entry name" value="MEMBRANE PROTEIN YDGH-RELATED"/>
    <property type="match status" value="1"/>
</dbReference>
<keyword evidence="3" id="KW-1003">Cell membrane</keyword>
<keyword evidence="6 8" id="KW-0472">Membrane</keyword>
<feature type="transmembrane region" description="Helical" evidence="8">
    <location>
        <begin position="282"/>
        <end position="301"/>
    </location>
</feature>